<evidence type="ECO:0000256" key="1">
    <source>
        <dbReference type="ARBA" id="ARBA00023157"/>
    </source>
</evidence>
<gene>
    <name evidence="3" type="primary">CD320</name>
    <name evidence="3" type="ORF">T01_11134</name>
</gene>
<evidence type="ECO:0000256" key="2">
    <source>
        <dbReference type="PROSITE-ProRule" id="PRU00124"/>
    </source>
</evidence>
<dbReference type="SUPFAM" id="SSF57424">
    <property type="entry name" value="LDL receptor-like module"/>
    <property type="match status" value="1"/>
</dbReference>
<dbReference type="SMART" id="SM00192">
    <property type="entry name" value="LDLa"/>
    <property type="match status" value="1"/>
</dbReference>
<dbReference type="EMBL" id="JYDH01000248">
    <property type="protein sequence ID" value="KRY27534.1"/>
    <property type="molecule type" value="Genomic_DNA"/>
</dbReference>
<dbReference type="OrthoDB" id="9990982at2759"/>
<dbReference type="STRING" id="6334.A0A0V1AS63"/>
<dbReference type="PROSITE" id="PS50068">
    <property type="entry name" value="LDLRA_2"/>
    <property type="match status" value="1"/>
</dbReference>
<comment type="caution">
    <text evidence="3">The sequence shown here is derived from an EMBL/GenBank/DDBJ whole genome shotgun (WGS) entry which is preliminary data.</text>
</comment>
<dbReference type="Gene3D" id="4.10.400.10">
    <property type="entry name" value="Low-density Lipoprotein Receptor"/>
    <property type="match status" value="1"/>
</dbReference>
<dbReference type="PROSITE" id="PS01209">
    <property type="entry name" value="LDLRA_1"/>
    <property type="match status" value="1"/>
</dbReference>
<comment type="caution">
    <text evidence="2">Lacks conserved residue(s) required for the propagation of feature annotation.</text>
</comment>
<evidence type="ECO:0000313" key="4">
    <source>
        <dbReference type="Proteomes" id="UP000054776"/>
    </source>
</evidence>
<name>A0A0V1AS63_TRISP</name>
<dbReference type="CDD" id="cd00112">
    <property type="entry name" value="LDLa"/>
    <property type="match status" value="1"/>
</dbReference>
<dbReference type="InterPro" id="IPR002172">
    <property type="entry name" value="LDrepeatLR_classA_rpt"/>
</dbReference>
<dbReference type="Pfam" id="PF00057">
    <property type="entry name" value="Ldl_recept_a"/>
    <property type="match status" value="1"/>
</dbReference>
<keyword evidence="4" id="KW-1185">Reference proteome</keyword>
<sequence length="199" mass="22568">MQSSRRKRSLPLLVQFNTASTFPLFSLVANDKYSHGEKNIIAVVILQNCLPLILHIHERQSASSARRTRPSTGRCNPELEFHCHSDNRCIPIGWRCDGGKDCTLGEDEEGCVWIFNVGLIEKILTRNAMKLEWVGGFGENGRNNVKHVCNLCHHHNANRLVCNDYPSDNGIPIQGCTYQSTDVYDEQKKRIAVHELKIK</sequence>
<organism evidence="3 4">
    <name type="scientific">Trichinella spiralis</name>
    <name type="common">Trichina worm</name>
    <dbReference type="NCBI Taxonomy" id="6334"/>
    <lineage>
        <taxon>Eukaryota</taxon>
        <taxon>Metazoa</taxon>
        <taxon>Ecdysozoa</taxon>
        <taxon>Nematoda</taxon>
        <taxon>Enoplea</taxon>
        <taxon>Dorylaimia</taxon>
        <taxon>Trichinellida</taxon>
        <taxon>Trichinellidae</taxon>
        <taxon>Trichinella</taxon>
    </lineage>
</organism>
<dbReference type="AlphaFoldDB" id="A0A0V1AS63"/>
<dbReference type="InterPro" id="IPR023415">
    <property type="entry name" value="LDLR_class-A_CS"/>
</dbReference>
<evidence type="ECO:0000313" key="3">
    <source>
        <dbReference type="EMBL" id="KRY27534.1"/>
    </source>
</evidence>
<reference evidence="3 4" key="1">
    <citation type="submission" date="2015-01" db="EMBL/GenBank/DDBJ databases">
        <title>Evolution of Trichinella species and genotypes.</title>
        <authorList>
            <person name="Korhonen P.K."/>
            <person name="Edoardo P."/>
            <person name="Giuseppe L.R."/>
            <person name="Gasser R.B."/>
        </authorList>
    </citation>
    <scope>NUCLEOTIDE SEQUENCE [LARGE SCALE GENOMIC DNA]</scope>
    <source>
        <strain evidence="3">ISS3</strain>
    </source>
</reference>
<feature type="disulfide bond" evidence="2">
    <location>
        <begin position="96"/>
        <end position="111"/>
    </location>
</feature>
<protein>
    <submittedName>
        <fullName evidence="3">Antigen-like protein</fullName>
    </submittedName>
</protein>
<dbReference type="InterPro" id="IPR036055">
    <property type="entry name" value="LDL_receptor-like_sf"/>
</dbReference>
<keyword evidence="1 2" id="KW-1015">Disulfide bond</keyword>
<proteinExistence type="predicted"/>
<dbReference type="InParanoid" id="A0A0V1AS63"/>
<accession>A0A0V1AS63</accession>
<dbReference type="Proteomes" id="UP000054776">
    <property type="component" value="Unassembled WGS sequence"/>
</dbReference>